<dbReference type="PIRSF" id="PIRSF006324">
    <property type="entry name" value="LeuE"/>
    <property type="match status" value="1"/>
</dbReference>
<evidence type="ECO:0000256" key="4">
    <source>
        <dbReference type="ARBA" id="ARBA00022989"/>
    </source>
</evidence>
<dbReference type="Pfam" id="PF01810">
    <property type="entry name" value="LysE"/>
    <property type="match status" value="1"/>
</dbReference>
<protein>
    <submittedName>
        <fullName evidence="7">LysE family translocator</fullName>
    </submittedName>
</protein>
<evidence type="ECO:0000256" key="2">
    <source>
        <dbReference type="ARBA" id="ARBA00022475"/>
    </source>
</evidence>
<dbReference type="PANTHER" id="PTHR30086">
    <property type="entry name" value="ARGININE EXPORTER PROTEIN ARGO"/>
    <property type="match status" value="1"/>
</dbReference>
<name>A0ABY2RLR8_9NOCA</name>
<dbReference type="RefSeq" id="WP_136909700.1">
    <property type="nucleotide sequence ID" value="NZ_SUMD01000004.1"/>
</dbReference>
<evidence type="ECO:0000256" key="6">
    <source>
        <dbReference type="SAM" id="Phobius"/>
    </source>
</evidence>
<accession>A0ABY2RLR8</accession>
<keyword evidence="4 6" id="KW-1133">Transmembrane helix</keyword>
<dbReference type="EMBL" id="SUMD01000004">
    <property type="protein sequence ID" value="TJZ78539.1"/>
    <property type="molecule type" value="Genomic_DNA"/>
</dbReference>
<evidence type="ECO:0000256" key="5">
    <source>
        <dbReference type="ARBA" id="ARBA00023136"/>
    </source>
</evidence>
<evidence type="ECO:0000256" key="3">
    <source>
        <dbReference type="ARBA" id="ARBA00022692"/>
    </source>
</evidence>
<feature type="transmembrane region" description="Helical" evidence="6">
    <location>
        <begin position="39"/>
        <end position="63"/>
    </location>
</feature>
<feature type="transmembrane region" description="Helical" evidence="6">
    <location>
        <begin position="75"/>
        <end position="93"/>
    </location>
</feature>
<reference evidence="7 8" key="1">
    <citation type="submission" date="2019-04" db="EMBL/GenBank/DDBJ databases">
        <title>Rhodococcus oryzae sp. nov., a novel actinomycete isolated from rhizosphere soil of rice (Oryza sativa L.).</title>
        <authorList>
            <person name="Li C."/>
        </authorList>
    </citation>
    <scope>NUCLEOTIDE SEQUENCE [LARGE SCALE GENOMIC DNA]</scope>
    <source>
        <strain evidence="7 8">NEAU-CX67</strain>
    </source>
</reference>
<dbReference type="PANTHER" id="PTHR30086:SF20">
    <property type="entry name" value="ARGININE EXPORTER PROTEIN ARGO-RELATED"/>
    <property type="match status" value="1"/>
</dbReference>
<evidence type="ECO:0000313" key="7">
    <source>
        <dbReference type="EMBL" id="TJZ78539.1"/>
    </source>
</evidence>
<keyword evidence="2" id="KW-1003">Cell membrane</keyword>
<keyword evidence="8" id="KW-1185">Reference proteome</keyword>
<comment type="caution">
    <text evidence="7">The sequence shown here is derived from an EMBL/GenBank/DDBJ whole genome shotgun (WGS) entry which is preliminary data.</text>
</comment>
<sequence length="203" mass="22159">MTYSWVFLVVAVVLVLTPGADFALIVRNSVSGGRRYGMATTFGVSSAAAVQGLLVSFGIASVIIRVHPIFLAIKWLGIAYLAWIGCSMLLSAVRGHDAVTSAEPGPALWTGYRQGFLCNATNPKIFVFYLSLLPQFVQPDAPWWVWLLHAWTLPLIGTPWCLLVVAFVGSLRQQFERRTVRRTIDAAAGVVMLGFCSTLAREA</sequence>
<proteinExistence type="predicted"/>
<feature type="transmembrane region" description="Helical" evidence="6">
    <location>
        <begin position="143"/>
        <end position="171"/>
    </location>
</feature>
<dbReference type="InterPro" id="IPR001123">
    <property type="entry name" value="LeuE-type"/>
</dbReference>
<comment type="subcellular location">
    <subcellularLocation>
        <location evidence="1">Cell membrane</location>
        <topology evidence="1">Multi-pass membrane protein</topology>
    </subcellularLocation>
</comment>
<dbReference type="Proteomes" id="UP000305109">
    <property type="component" value="Unassembled WGS sequence"/>
</dbReference>
<keyword evidence="5 6" id="KW-0472">Membrane</keyword>
<gene>
    <name evidence="7" type="ORF">FCG67_10965</name>
</gene>
<keyword evidence="3 6" id="KW-0812">Transmembrane</keyword>
<organism evidence="7 8">
    <name type="scientific">Rhodococcus oryzae</name>
    <dbReference type="NCBI Taxonomy" id="2571143"/>
    <lineage>
        <taxon>Bacteria</taxon>
        <taxon>Bacillati</taxon>
        <taxon>Actinomycetota</taxon>
        <taxon>Actinomycetes</taxon>
        <taxon>Mycobacteriales</taxon>
        <taxon>Nocardiaceae</taxon>
        <taxon>Rhodococcus</taxon>
    </lineage>
</organism>
<evidence type="ECO:0000256" key="1">
    <source>
        <dbReference type="ARBA" id="ARBA00004651"/>
    </source>
</evidence>
<evidence type="ECO:0000313" key="8">
    <source>
        <dbReference type="Proteomes" id="UP000305109"/>
    </source>
</evidence>